<sequence length="390" mass="41345">MSRMVSGGGASGIGIADASGGCAGLGRTVPGTAISASSPWAELAIGTIGVTDGLHRGKQGFSSSVTSGSNLKGLDFERENVPATIAFFPGLPRYWAVVMPVATSVSELFLRNQGQSGGDIRDEDSGLRSSRGYKRRPAKKRSNAVNKASQAEEFLVAVCKPPSKQTIDEEVRIEILMVVGQCRNQSNSHGTLIFSSSLPSSLATSLAVFVPTAPASIVHSLELTIGRNLAVPSKNGFGRTGHWEKHGSWSSVICDEGIRRGHRSPRSVPVMVKNREEGVETRLVLDSQGAQGGTGDLPSNGLANPWRAAVANCANSADPISFPSGDANDERLPPVKNLDSMGRISLGGRSTINEDSGPEKNPGTEKWGNGPKRKKNRDQKKETKGWWANY</sequence>
<dbReference type="EMBL" id="KN831811">
    <property type="protein sequence ID" value="KIM35965.1"/>
    <property type="molecule type" value="Genomic_DNA"/>
</dbReference>
<accession>A0A0C3BGV8</accession>
<name>A0A0C3BGV8_HEBCY</name>
<evidence type="ECO:0000313" key="3">
    <source>
        <dbReference type="Proteomes" id="UP000053424"/>
    </source>
</evidence>
<feature type="compositionally biased region" description="Basic residues" evidence="1">
    <location>
        <begin position="131"/>
        <end position="142"/>
    </location>
</feature>
<organism evidence="2 3">
    <name type="scientific">Hebeloma cylindrosporum</name>
    <dbReference type="NCBI Taxonomy" id="76867"/>
    <lineage>
        <taxon>Eukaryota</taxon>
        <taxon>Fungi</taxon>
        <taxon>Dikarya</taxon>
        <taxon>Basidiomycota</taxon>
        <taxon>Agaricomycotina</taxon>
        <taxon>Agaricomycetes</taxon>
        <taxon>Agaricomycetidae</taxon>
        <taxon>Agaricales</taxon>
        <taxon>Agaricineae</taxon>
        <taxon>Hymenogastraceae</taxon>
        <taxon>Hebeloma</taxon>
    </lineage>
</organism>
<dbReference type="Proteomes" id="UP000053424">
    <property type="component" value="Unassembled WGS sequence"/>
</dbReference>
<gene>
    <name evidence="2" type="ORF">M413DRAFT_428187</name>
</gene>
<feature type="region of interest" description="Disordered" evidence="1">
    <location>
        <begin position="321"/>
        <end position="390"/>
    </location>
</feature>
<reference evidence="2 3" key="1">
    <citation type="submission" date="2014-04" db="EMBL/GenBank/DDBJ databases">
        <authorList>
            <consortium name="DOE Joint Genome Institute"/>
            <person name="Kuo A."/>
            <person name="Gay G."/>
            <person name="Dore J."/>
            <person name="Kohler A."/>
            <person name="Nagy L.G."/>
            <person name="Floudas D."/>
            <person name="Copeland A."/>
            <person name="Barry K.W."/>
            <person name="Cichocki N."/>
            <person name="Veneault-Fourrey C."/>
            <person name="LaButti K."/>
            <person name="Lindquist E.A."/>
            <person name="Lipzen A."/>
            <person name="Lundell T."/>
            <person name="Morin E."/>
            <person name="Murat C."/>
            <person name="Sun H."/>
            <person name="Tunlid A."/>
            <person name="Henrissat B."/>
            <person name="Grigoriev I.V."/>
            <person name="Hibbett D.S."/>
            <person name="Martin F."/>
            <person name="Nordberg H.P."/>
            <person name="Cantor M.N."/>
            <person name="Hua S.X."/>
        </authorList>
    </citation>
    <scope>NUCLEOTIDE SEQUENCE [LARGE SCALE GENOMIC DNA]</scope>
    <source>
        <strain evidence="3">h7</strain>
    </source>
</reference>
<evidence type="ECO:0000313" key="2">
    <source>
        <dbReference type="EMBL" id="KIM35965.1"/>
    </source>
</evidence>
<evidence type="ECO:0000256" key="1">
    <source>
        <dbReference type="SAM" id="MobiDB-lite"/>
    </source>
</evidence>
<dbReference type="AlphaFoldDB" id="A0A0C3BGV8"/>
<feature type="region of interest" description="Disordered" evidence="1">
    <location>
        <begin position="114"/>
        <end position="145"/>
    </location>
</feature>
<proteinExistence type="predicted"/>
<keyword evidence="3" id="KW-1185">Reference proteome</keyword>
<protein>
    <submittedName>
        <fullName evidence="2">Uncharacterized protein</fullName>
    </submittedName>
</protein>
<reference evidence="3" key="2">
    <citation type="submission" date="2015-01" db="EMBL/GenBank/DDBJ databases">
        <title>Evolutionary Origins and Diversification of the Mycorrhizal Mutualists.</title>
        <authorList>
            <consortium name="DOE Joint Genome Institute"/>
            <consortium name="Mycorrhizal Genomics Consortium"/>
            <person name="Kohler A."/>
            <person name="Kuo A."/>
            <person name="Nagy L.G."/>
            <person name="Floudas D."/>
            <person name="Copeland A."/>
            <person name="Barry K.W."/>
            <person name="Cichocki N."/>
            <person name="Veneault-Fourrey C."/>
            <person name="LaButti K."/>
            <person name="Lindquist E.A."/>
            <person name="Lipzen A."/>
            <person name="Lundell T."/>
            <person name="Morin E."/>
            <person name="Murat C."/>
            <person name="Riley R."/>
            <person name="Ohm R."/>
            <person name="Sun H."/>
            <person name="Tunlid A."/>
            <person name="Henrissat B."/>
            <person name="Grigoriev I.V."/>
            <person name="Hibbett D.S."/>
            <person name="Martin F."/>
        </authorList>
    </citation>
    <scope>NUCLEOTIDE SEQUENCE [LARGE SCALE GENOMIC DNA]</scope>
    <source>
        <strain evidence="3">h7</strain>
    </source>
</reference>
<dbReference type="HOGENOM" id="CLU_707979_0_0_1"/>